<dbReference type="GO" id="GO:0005886">
    <property type="term" value="C:plasma membrane"/>
    <property type="evidence" value="ECO:0007669"/>
    <property type="project" value="UniProtKB-SubCell"/>
</dbReference>
<keyword evidence="5 6" id="KW-0472">Membrane</keyword>
<dbReference type="InterPro" id="IPR010432">
    <property type="entry name" value="RDD"/>
</dbReference>
<feature type="transmembrane region" description="Helical" evidence="6">
    <location>
        <begin position="12"/>
        <end position="34"/>
    </location>
</feature>
<dbReference type="PANTHER" id="PTHR36115">
    <property type="entry name" value="PROLINE-RICH ANTIGEN HOMOLOG-RELATED"/>
    <property type="match status" value="1"/>
</dbReference>
<evidence type="ECO:0000256" key="3">
    <source>
        <dbReference type="ARBA" id="ARBA00022692"/>
    </source>
</evidence>
<dbReference type="InterPro" id="IPR051791">
    <property type="entry name" value="Pra-immunoreactive"/>
</dbReference>
<evidence type="ECO:0000256" key="1">
    <source>
        <dbReference type="ARBA" id="ARBA00004651"/>
    </source>
</evidence>
<evidence type="ECO:0000256" key="6">
    <source>
        <dbReference type="SAM" id="Phobius"/>
    </source>
</evidence>
<sequence>MNASFILRLKAFFFDYLWILLYLAAVFAGTVFVFPPLQQLFQGSAVTAQLTGILLVTLPVSLYFIIGDSRLIGQSFGKKKVNIQVVDSKGKPLSFAHSAVRVLLKFLPWELSHFLVYRLVYIEGNVPLHLTILGISIYILIFVYILTALFTRKKQALYDILCKTEVVPHVKSTYRHKN</sequence>
<protein>
    <submittedName>
        <fullName evidence="8">RDD family protein</fullName>
    </submittedName>
</protein>
<evidence type="ECO:0000259" key="7">
    <source>
        <dbReference type="Pfam" id="PF06271"/>
    </source>
</evidence>
<reference evidence="9" key="1">
    <citation type="submission" date="2016-10" db="EMBL/GenBank/DDBJ databases">
        <authorList>
            <person name="Varghese N."/>
            <person name="Submissions S."/>
        </authorList>
    </citation>
    <scope>NUCLEOTIDE SEQUENCE [LARGE SCALE GENOMIC DNA]</scope>
    <source>
        <strain evidence="9">CGMCC 1.10369</strain>
    </source>
</reference>
<dbReference type="RefSeq" id="WP_090842718.1">
    <property type="nucleotide sequence ID" value="NZ_FNIL01000004.1"/>
</dbReference>
<name>A0A1H0EQL7_9BACI</name>
<keyword evidence="4 6" id="KW-1133">Transmembrane helix</keyword>
<dbReference type="Proteomes" id="UP000198778">
    <property type="component" value="Unassembled WGS sequence"/>
</dbReference>
<keyword evidence="2" id="KW-1003">Cell membrane</keyword>
<feature type="domain" description="RDD" evidence="7">
    <location>
        <begin position="3"/>
        <end position="162"/>
    </location>
</feature>
<accession>A0A1H0EQL7</accession>
<dbReference type="Pfam" id="PF06271">
    <property type="entry name" value="RDD"/>
    <property type="match status" value="1"/>
</dbReference>
<dbReference type="EMBL" id="FNIL01000004">
    <property type="protein sequence ID" value="SDN84599.1"/>
    <property type="molecule type" value="Genomic_DNA"/>
</dbReference>
<feature type="transmembrane region" description="Helical" evidence="6">
    <location>
        <begin position="128"/>
        <end position="150"/>
    </location>
</feature>
<dbReference type="STRING" id="745820.SAMN04488053_10419"/>
<evidence type="ECO:0000313" key="9">
    <source>
        <dbReference type="Proteomes" id="UP000198778"/>
    </source>
</evidence>
<proteinExistence type="predicted"/>
<comment type="subcellular location">
    <subcellularLocation>
        <location evidence="1">Cell membrane</location>
        <topology evidence="1">Multi-pass membrane protein</topology>
    </subcellularLocation>
</comment>
<dbReference type="OrthoDB" id="1450430at2"/>
<gene>
    <name evidence="8" type="ORF">SAMN04488053_10419</name>
</gene>
<evidence type="ECO:0000313" key="8">
    <source>
        <dbReference type="EMBL" id="SDN84599.1"/>
    </source>
</evidence>
<dbReference type="AlphaFoldDB" id="A0A1H0EQL7"/>
<keyword evidence="9" id="KW-1185">Reference proteome</keyword>
<organism evidence="8 9">
    <name type="scientific">Alkalicoccus daliensis</name>
    <dbReference type="NCBI Taxonomy" id="745820"/>
    <lineage>
        <taxon>Bacteria</taxon>
        <taxon>Bacillati</taxon>
        <taxon>Bacillota</taxon>
        <taxon>Bacilli</taxon>
        <taxon>Bacillales</taxon>
        <taxon>Bacillaceae</taxon>
        <taxon>Alkalicoccus</taxon>
    </lineage>
</organism>
<keyword evidence="3 6" id="KW-0812">Transmembrane</keyword>
<dbReference type="PANTHER" id="PTHR36115:SF6">
    <property type="entry name" value="PROLINE-RICH ANTIGEN HOMOLOG"/>
    <property type="match status" value="1"/>
</dbReference>
<evidence type="ECO:0000256" key="2">
    <source>
        <dbReference type="ARBA" id="ARBA00022475"/>
    </source>
</evidence>
<evidence type="ECO:0000256" key="4">
    <source>
        <dbReference type="ARBA" id="ARBA00022989"/>
    </source>
</evidence>
<evidence type="ECO:0000256" key="5">
    <source>
        <dbReference type="ARBA" id="ARBA00023136"/>
    </source>
</evidence>
<feature type="transmembrane region" description="Helical" evidence="6">
    <location>
        <begin position="46"/>
        <end position="66"/>
    </location>
</feature>